<name>A0A0A9BLR2_ARUDO</name>
<reference evidence="1" key="2">
    <citation type="journal article" date="2015" name="Data Brief">
        <title>Shoot transcriptome of the giant reed, Arundo donax.</title>
        <authorList>
            <person name="Barrero R.A."/>
            <person name="Guerrero F.D."/>
            <person name="Moolhuijzen P."/>
            <person name="Goolsby J.A."/>
            <person name="Tidwell J."/>
            <person name="Bellgard S.E."/>
            <person name="Bellgard M.I."/>
        </authorList>
    </citation>
    <scope>NUCLEOTIDE SEQUENCE</scope>
    <source>
        <tissue evidence="1">Shoot tissue taken approximately 20 cm above the soil surface</tissue>
    </source>
</reference>
<reference evidence="1" key="1">
    <citation type="submission" date="2014-09" db="EMBL/GenBank/DDBJ databases">
        <authorList>
            <person name="Magalhaes I.L.F."/>
            <person name="Oliveira U."/>
            <person name="Santos F.R."/>
            <person name="Vidigal T.H.D.A."/>
            <person name="Brescovit A.D."/>
            <person name="Santos A.J."/>
        </authorList>
    </citation>
    <scope>NUCLEOTIDE SEQUENCE</scope>
    <source>
        <tissue evidence="1">Shoot tissue taken approximately 20 cm above the soil surface</tissue>
    </source>
</reference>
<dbReference type="AlphaFoldDB" id="A0A0A9BLR2"/>
<proteinExistence type="predicted"/>
<accession>A0A0A9BLR2</accession>
<sequence length="36" mass="4308">MNALQFCEILFVSNPGWKSNSHVMLDFQLFKICIWF</sequence>
<dbReference type="EMBL" id="GBRH01232976">
    <property type="protein sequence ID" value="JAD64919.1"/>
    <property type="molecule type" value="Transcribed_RNA"/>
</dbReference>
<organism evidence="1">
    <name type="scientific">Arundo donax</name>
    <name type="common">Giant reed</name>
    <name type="synonym">Donax arundinaceus</name>
    <dbReference type="NCBI Taxonomy" id="35708"/>
    <lineage>
        <taxon>Eukaryota</taxon>
        <taxon>Viridiplantae</taxon>
        <taxon>Streptophyta</taxon>
        <taxon>Embryophyta</taxon>
        <taxon>Tracheophyta</taxon>
        <taxon>Spermatophyta</taxon>
        <taxon>Magnoliopsida</taxon>
        <taxon>Liliopsida</taxon>
        <taxon>Poales</taxon>
        <taxon>Poaceae</taxon>
        <taxon>PACMAD clade</taxon>
        <taxon>Arundinoideae</taxon>
        <taxon>Arundineae</taxon>
        <taxon>Arundo</taxon>
    </lineage>
</organism>
<evidence type="ECO:0000313" key="1">
    <source>
        <dbReference type="EMBL" id="JAD64919.1"/>
    </source>
</evidence>
<protein>
    <submittedName>
        <fullName evidence="1">Uncharacterized protein</fullName>
    </submittedName>
</protein>